<comment type="caution">
    <text evidence="1">The sequence shown here is derived from an EMBL/GenBank/DDBJ whole genome shotgun (WGS) entry which is preliminary data.</text>
</comment>
<proteinExistence type="predicted"/>
<dbReference type="Proteomes" id="UP000325315">
    <property type="component" value="Unassembled WGS sequence"/>
</dbReference>
<dbReference type="EMBL" id="SMMG02000007">
    <property type="protein sequence ID" value="KAA3467102.1"/>
    <property type="molecule type" value="Genomic_DNA"/>
</dbReference>
<reference evidence="2" key="1">
    <citation type="journal article" date="2019" name="Plant Biotechnol. J.">
        <title>Genome sequencing of the Australian wild diploid species Gossypium australe highlights disease resistance and delayed gland morphogenesis.</title>
        <authorList>
            <person name="Cai Y."/>
            <person name="Cai X."/>
            <person name="Wang Q."/>
            <person name="Wang P."/>
            <person name="Zhang Y."/>
            <person name="Cai C."/>
            <person name="Xu Y."/>
            <person name="Wang K."/>
            <person name="Zhou Z."/>
            <person name="Wang C."/>
            <person name="Geng S."/>
            <person name="Li B."/>
            <person name="Dong Q."/>
            <person name="Hou Y."/>
            <person name="Wang H."/>
            <person name="Ai P."/>
            <person name="Liu Z."/>
            <person name="Yi F."/>
            <person name="Sun M."/>
            <person name="An G."/>
            <person name="Cheng J."/>
            <person name="Zhang Y."/>
            <person name="Shi Q."/>
            <person name="Xie Y."/>
            <person name="Shi X."/>
            <person name="Chang Y."/>
            <person name="Huang F."/>
            <person name="Chen Y."/>
            <person name="Hong S."/>
            <person name="Mi L."/>
            <person name="Sun Q."/>
            <person name="Zhang L."/>
            <person name="Zhou B."/>
            <person name="Peng R."/>
            <person name="Zhang X."/>
            <person name="Liu F."/>
        </authorList>
    </citation>
    <scope>NUCLEOTIDE SEQUENCE [LARGE SCALE GENOMIC DNA]</scope>
    <source>
        <strain evidence="2">cv. PA1801</strain>
    </source>
</reference>
<organism evidence="1 2">
    <name type="scientific">Gossypium australe</name>
    <dbReference type="NCBI Taxonomy" id="47621"/>
    <lineage>
        <taxon>Eukaryota</taxon>
        <taxon>Viridiplantae</taxon>
        <taxon>Streptophyta</taxon>
        <taxon>Embryophyta</taxon>
        <taxon>Tracheophyta</taxon>
        <taxon>Spermatophyta</taxon>
        <taxon>Magnoliopsida</taxon>
        <taxon>eudicotyledons</taxon>
        <taxon>Gunneridae</taxon>
        <taxon>Pentapetalae</taxon>
        <taxon>rosids</taxon>
        <taxon>malvids</taxon>
        <taxon>Malvales</taxon>
        <taxon>Malvaceae</taxon>
        <taxon>Malvoideae</taxon>
        <taxon>Gossypium</taxon>
    </lineage>
</organism>
<dbReference type="AlphaFoldDB" id="A0A5B6VDD0"/>
<gene>
    <name evidence="1" type="ORF">EPI10_002144</name>
</gene>
<keyword evidence="2" id="KW-1185">Reference proteome</keyword>
<evidence type="ECO:0000313" key="1">
    <source>
        <dbReference type="EMBL" id="KAA3467102.1"/>
    </source>
</evidence>
<sequence length="121" mass="14052">MNLLRFWIETLRSLGGIMALRKPLRNLKIRFFSNIRICLSQVSNVTFPSRLFRVVATDSLVNVGSIGGFMSKLQDFSVLFLRVRIENPSFYEFQTLKNMVVDSTRPYDRPYSRPCNPLSIK</sequence>
<name>A0A5B6VDD0_9ROSI</name>
<evidence type="ECO:0000313" key="2">
    <source>
        <dbReference type="Proteomes" id="UP000325315"/>
    </source>
</evidence>
<accession>A0A5B6VDD0</accession>
<protein>
    <submittedName>
        <fullName evidence="1">Uncharacterized protein</fullName>
    </submittedName>
</protein>